<evidence type="ECO:0000313" key="3">
    <source>
        <dbReference type="EMBL" id="KAG8195965.1"/>
    </source>
</evidence>
<feature type="region of interest" description="Disordered" evidence="1">
    <location>
        <begin position="90"/>
        <end position="114"/>
    </location>
</feature>
<dbReference type="Proteomes" id="UP000827092">
    <property type="component" value="Unassembled WGS sequence"/>
</dbReference>
<dbReference type="AlphaFoldDB" id="A0AAV6VIU0"/>
<gene>
    <name evidence="3" type="ORF">JTE90_028939</name>
</gene>
<reference evidence="3 4" key="1">
    <citation type="journal article" date="2022" name="Nat. Ecol. Evol.">
        <title>A masculinizing supergene underlies an exaggerated male reproductive morph in a spider.</title>
        <authorList>
            <person name="Hendrickx F."/>
            <person name="De Corte Z."/>
            <person name="Sonet G."/>
            <person name="Van Belleghem S.M."/>
            <person name="Kostlbacher S."/>
            <person name="Vangestel C."/>
        </authorList>
    </citation>
    <scope>NUCLEOTIDE SEQUENCE [LARGE SCALE GENOMIC DNA]</scope>
    <source>
        <strain evidence="3">W744_W776</strain>
    </source>
</reference>
<keyword evidence="4" id="KW-1185">Reference proteome</keyword>
<dbReference type="InterPro" id="IPR001148">
    <property type="entry name" value="CA_dom"/>
</dbReference>
<sequence>MDSIKTRLTCYSPASANMAAYLPPIAVETLATGHFPVNQKQPTSWIKAKSRPDFWGLLNPEWSLCTKGRRQSPVDLDPEQILFDPYLRPLNISSHRDNSSKENNKQGERRFRVE</sequence>
<dbReference type="EMBL" id="JAFNEN010000075">
    <property type="protein sequence ID" value="KAG8195965.1"/>
    <property type="molecule type" value="Genomic_DNA"/>
</dbReference>
<dbReference type="SUPFAM" id="SSF51069">
    <property type="entry name" value="Carbonic anhydrase"/>
    <property type="match status" value="1"/>
</dbReference>
<dbReference type="InterPro" id="IPR036398">
    <property type="entry name" value="CA_dom_sf"/>
</dbReference>
<organism evidence="3 4">
    <name type="scientific">Oedothorax gibbosus</name>
    <dbReference type="NCBI Taxonomy" id="931172"/>
    <lineage>
        <taxon>Eukaryota</taxon>
        <taxon>Metazoa</taxon>
        <taxon>Ecdysozoa</taxon>
        <taxon>Arthropoda</taxon>
        <taxon>Chelicerata</taxon>
        <taxon>Arachnida</taxon>
        <taxon>Araneae</taxon>
        <taxon>Araneomorphae</taxon>
        <taxon>Entelegynae</taxon>
        <taxon>Araneoidea</taxon>
        <taxon>Linyphiidae</taxon>
        <taxon>Erigoninae</taxon>
        <taxon>Oedothorax</taxon>
    </lineage>
</organism>
<evidence type="ECO:0000313" key="4">
    <source>
        <dbReference type="Proteomes" id="UP000827092"/>
    </source>
</evidence>
<comment type="caution">
    <text evidence="3">The sequence shown here is derived from an EMBL/GenBank/DDBJ whole genome shotgun (WGS) entry which is preliminary data.</text>
</comment>
<dbReference type="PROSITE" id="PS51144">
    <property type="entry name" value="ALPHA_CA_2"/>
    <property type="match status" value="1"/>
</dbReference>
<dbReference type="Gene3D" id="3.10.200.10">
    <property type="entry name" value="Alpha carbonic anhydrase"/>
    <property type="match status" value="1"/>
</dbReference>
<proteinExistence type="predicted"/>
<name>A0AAV6VIU0_9ARAC</name>
<evidence type="ECO:0000259" key="2">
    <source>
        <dbReference type="PROSITE" id="PS51144"/>
    </source>
</evidence>
<protein>
    <recommendedName>
        <fullName evidence="2">Alpha-carbonic anhydrase domain-containing protein</fullName>
    </recommendedName>
</protein>
<feature type="compositionally biased region" description="Basic and acidic residues" evidence="1">
    <location>
        <begin position="94"/>
        <end position="114"/>
    </location>
</feature>
<accession>A0AAV6VIU0</accession>
<feature type="domain" description="Alpha-carbonic anhydrase" evidence="2">
    <location>
        <begin position="43"/>
        <end position="114"/>
    </location>
</feature>
<evidence type="ECO:0000256" key="1">
    <source>
        <dbReference type="SAM" id="MobiDB-lite"/>
    </source>
</evidence>